<proteinExistence type="predicted"/>
<gene>
    <name evidence="2" type="ORF">I7412_30995</name>
</gene>
<evidence type="ECO:0000259" key="1">
    <source>
        <dbReference type="Pfam" id="PF04149"/>
    </source>
</evidence>
<feature type="domain" description="DUF397" evidence="1">
    <location>
        <begin position="17"/>
        <end position="69"/>
    </location>
</feature>
<comment type="caution">
    <text evidence="2">The sequence shown here is derived from an EMBL/GenBank/DDBJ whole genome shotgun (WGS) entry which is preliminary data.</text>
</comment>
<reference evidence="2" key="1">
    <citation type="submission" date="2020-12" db="EMBL/GenBank/DDBJ databases">
        <title>Genomic characterization of non-nitrogen-fixing Frankia strains.</title>
        <authorList>
            <person name="Carlos-Shanley C."/>
            <person name="Guerra T."/>
            <person name="Hahn D."/>
        </authorList>
    </citation>
    <scope>NUCLEOTIDE SEQUENCE</scope>
    <source>
        <strain evidence="2">CN6</strain>
    </source>
</reference>
<accession>A0A937RRQ8</accession>
<dbReference type="EMBL" id="JAEACQ010000274">
    <property type="protein sequence ID" value="MBL7631508.1"/>
    <property type="molecule type" value="Genomic_DNA"/>
</dbReference>
<dbReference type="InterPro" id="IPR007278">
    <property type="entry name" value="DUF397"/>
</dbReference>
<evidence type="ECO:0000313" key="2">
    <source>
        <dbReference type="EMBL" id="MBL7631508.1"/>
    </source>
</evidence>
<name>A0A937RRQ8_9ACTN</name>
<organism evidence="2 3">
    <name type="scientific">Frankia nepalensis</name>
    <dbReference type="NCBI Taxonomy" id="1836974"/>
    <lineage>
        <taxon>Bacteria</taxon>
        <taxon>Bacillati</taxon>
        <taxon>Actinomycetota</taxon>
        <taxon>Actinomycetes</taxon>
        <taxon>Frankiales</taxon>
        <taxon>Frankiaceae</taxon>
        <taxon>Frankia</taxon>
    </lineage>
</organism>
<dbReference type="AlphaFoldDB" id="A0A937RRQ8"/>
<protein>
    <submittedName>
        <fullName evidence="2">DUF397 domain-containing protein</fullName>
    </submittedName>
</protein>
<dbReference type="Proteomes" id="UP000604475">
    <property type="component" value="Unassembled WGS sequence"/>
</dbReference>
<keyword evidence="3" id="KW-1185">Reference proteome</keyword>
<dbReference type="RefSeq" id="WP_203003007.1">
    <property type="nucleotide sequence ID" value="NZ_JADWYU010000201.1"/>
</dbReference>
<evidence type="ECO:0000313" key="3">
    <source>
        <dbReference type="Proteomes" id="UP000604475"/>
    </source>
</evidence>
<dbReference type="Pfam" id="PF04149">
    <property type="entry name" value="DUF397"/>
    <property type="match status" value="1"/>
</dbReference>
<sequence>MSRDMRSMLTTLDQDELAWHKSSASPYRLDCVEAAPVDGGMLLRDSTDPKGPILAFSDSEWNAFLTGVRNGEFDPS</sequence>